<dbReference type="InterPro" id="IPR000866">
    <property type="entry name" value="AhpC/TSA"/>
</dbReference>
<dbReference type="GO" id="GO:0016491">
    <property type="term" value="F:oxidoreductase activity"/>
    <property type="evidence" value="ECO:0007669"/>
    <property type="project" value="InterPro"/>
</dbReference>
<keyword evidence="3" id="KW-1185">Reference proteome</keyword>
<feature type="domain" description="Alkyl hydroperoxide reductase subunit C/ Thiol specific antioxidant" evidence="1">
    <location>
        <begin position="18"/>
        <end position="148"/>
    </location>
</feature>
<gene>
    <name evidence="2" type="ORF">D8Y22_07545</name>
</gene>
<dbReference type="OrthoDB" id="334647at2157"/>
<dbReference type="InterPro" id="IPR036249">
    <property type="entry name" value="Thioredoxin-like_sf"/>
</dbReference>
<dbReference type="Proteomes" id="UP000318864">
    <property type="component" value="Unassembled WGS sequence"/>
</dbReference>
<dbReference type="AlphaFoldDB" id="A0A4S3TLL5"/>
<dbReference type="SUPFAM" id="SSF52833">
    <property type="entry name" value="Thioredoxin-like"/>
    <property type="match status" value="1"/>
</dbReference>
<reference evidence="2 3" key="1">
    <citation type="submission" date="2018-10" db="EMBL/GenBank/DDBJ databases">
        <title>Natronolimnobius sp. XQ-INN 246 isolated from Inner Mongolia Autonomous Region of China.</title>
        <authorList>
            <person name="Xue Q."/>
        </authorList>
    </citation>
    <scope>NUCLEOTIDE SEQUENCE [LARGE SCALE GENOMIC DNA]</scope>
    <source>
        <strain evidence="2 3">XQ-INN 246</strain>
    </source>
</reference>
<dbReference type="Pfam" id="PF00578">
    <property type="entry name" value="AhpC-TSA"/>
    <property type="match status" value="1"/>
</dbReference>
<protein>
    <submittedName>
        <fullName evidence="2">Peroxiredoxin</fullName>
    </submittedName>
</protein>
<evidence type="ECO:0000313" key="2">
    <source>
        <dbReference type="EMBL" id="THE65071.1"/>
    </source>
</evidence>
<dbReference type="RefSeq" id="WP_141464094.1">
    <property type="nucleotide sequence ID" value="NZ_RBZW01000021.1"/>
</dbReference>
<dbReference type="GO" id="GO:0016209">
    <property type="term" value="F:antioxidant activity"/>
    <property type="evidence" value="ECO:0007669"/>
    <property type="project" value="InterPro"/>
</dbReference>
<dbReference type="Gene3D" id="3.40.30.10">
    <property type="entry name" value="Glutaredoxin"/>
    <property type="match status" value="1"/>
</dbReference>
<sequence length="174" mass="18906">MPEFDVVELPAATPPATGEEAPDFTRPLVTDEFWEDRSLSSLLAESEGRTILVFTPMIGSFPGTYVWEELAERNWDEGVDRVVGITAATPYAVSSFLDGTGVPFSIFADPANDVADRYGVAHDLDGMTGISEPRPAFVVLEADGTVAASWVASEWPEFPEYDELETQLGLETPS</sequence>
<proteinExistence type="predicted"/>
<organism evidence="2 3">
    <name type="scientific">Salinadaptatus halalkaliphilus</name>
    <dbReference type="NCBI Taxonomy" id="2419781"/>
    <lineage>
        <taxon>Archaea</taxon>
        <taxon>Methanobacteriati</taxon>
        <taxon>Methanobacteriota</taxon>
        <taxon>Stenosarchaea group</taxon>
        <taxon>Halobacteria</taxon>
        <taxon>Halobacteriales</taxon>
        <taxon>Natrialbaceae</taxon>
        <taxon>Salinadaptatus</taxon>
    </lineage>
</organism>
<comment type="caution">
    <text evidence="2">The sequence shown here is derived from an EMBL/GenBank/DDBJ whole genome shotgun (WGS) entry which is preliminary data.</text>
</comment>
<dbReference type="EMBL" id="RBZW01000021">
    <property type="protein sequence ID" value="THE65071.1"/>
    <property type="molecule type" value="Genomic_DNA"/>
</dbReference>
<name>A0A4S3TLL5_9EURY</name>
<evidence type="ECO:0000313" key="3">
    <source>
        <dbReference type="Proteomes" id="UP000318864"/>
    </source>
</evidence>
<evidence type="ECO:0000259" key="1">
    <source>
        <dbReference type="Pfam" id="PF00578"/>
    </source>
</evidence>
<accession>A0A4S3TLL5</accession>